<dbReference type="Gene3D" id="3.30.559.10">
    <property type="entry name" value="Chloramphenicol acetyltransferase-like domain"/>
    <property type="match status" value="2"/>
</dbReference>
<dbReference type="InterPro" id="IPR050317">
    <property type="entry name" value="Plant_Fungal_Acyltransferase"/>
</dbReference>
<protein>
    <recommendedName>
        <fullName evidence="2">Trichothecene 3-O-acetyltransferase-like N-terminal domain-containing protein</fullName>
    </recommendedName>
</protein>
<gene>
    <name evidence="3" type="ORF">PG991_008209</name>
</gene>
<keyword evidence="4" id="KW-1185">Reference proteome</keyword>
<dbReference type="PANTHER" id="PTHR31642:SF310">
    <property type="entry name" value="FATTY ALCOHOL:CAFFEOYL-COA ACYLTRANSFERASE"/>
    <property type="match status" value="1"/>
</dbReference>
<evidence type="ECO:0000313" key="4">
    <source>
        <dbReference type="Proteomes" id="UP001396898"/>
    </source>
</evidence>
<organism evidence="3 4">
    <name type="scientific">Apiospora marii</name>
    <dbReference type="NCBI Taxonomy" id="335849"/>
    <lineage>
        <taxon>Eukaryota</taxon>
        <taxon>Fungi</taxon>
        <taxon>Dikarya</taxon>
        <taxon>Ascomycota</taxon>
        <taxon>Pezizomycotina</taxon>
        <taxon>Sordariomycetes</taxon>
        <taxon>Xylariomycetidae</taxon>
        <taxon>Amphisphaeriales</taxon>
        <taxon>Apiosporaceae</taxon>
        <taxon>Apiospora</taxon>
    </lineage>
</organism>
<evidence type="ECO:0000256" key="1">
    <source>
        <dbReference type="ARBA" id="ARBA00022679"/>
    </source>
</evidence>
<dbReference type="InterPro" id="IPR054710">
    <property type="entry name" value="Tri101-like_N"/>
</dbReference>
<feature type="domain" description="Trichothecene 3-O-acetyltransferase-like N-terminal" evidence="2">
    <location>
        <begin position="27"/>
        <end position="173"/>
    </location>
</feature>
<reference evidence="3 4" key="1">
    <citation type="submission" date="2023-01" db="EMBL/GenBank/DDBJ databases">
        <title>Analysis of 21 Apiospora genomes using comparative genomics revels a genus with tremendous synthesis potential of carbohydrate active enzymes and secondary metabolites.</title>
        <authorList>
            <person name="Sorensen T."/>
        </authorList>
    </citation>
    <scope>NUCLEOTIDE SEQUENCE [LARGE SCALE GENOMIC DNA]</scope>
    <source>
        <strain evidence="3 4">CBS 20057</strain>
    </source>
</reference>
<evidence type="ECO:0000259" key="2">
    <source>
        <dbReference type="Pfam" id="PF22664"/>
    </source>
</evidence>
<comment type="caution">
    <text evidence="3">The sequence shown here is derived from an EMBL/GenBank/DDBJ whole genome shotgun (WGS) entry which is preliminary data.</text>
</comment>
<dbReference type="PANTHER" id="PTHR31642">
    <property type="entry name" value="TRICHOTHECENE 3-O-ACETYLTRANSFERASE"/>
    <property type="match status" value="1"/>
</dbReference>
<dbReference type="Proteomes" id="UP001396898">
    <property type="component" value="Unassembled WGS sequence"/>
</dbReference>
<dbReference type="InterPro" id="IPR023213">
    <property type="entry name" value="CAT-like_dom_sf"/>
</dbReference>
<sequence length="494" mass="55279">MASPDVYSHTDLLNTEHMGPKGWIRQVLCFELPEDYDIENVTALLKKAYVALKARCPPAGYKMVPVMDGSSKAGRFEWRRFPEGEIEDFKVNDLRGDGDFALSFAEFKAQEYPQSLLTPEKVAPRGLWVDENDMALWFHTTYLQANFIKGGLLLCMGIFHSAADATTTYILTRVLAEEVAKAQGLPVADPVDVPALLKERERLHKTERAHLPADCVTVPGKGGIVETHPEYIVLPFVPEGPPPKLLAPIHQAHVFHFSPRALEQLKQDSQPTPEHLQSLKDDEDLPAFVSTNDALIALVWKVVMEVQHPDLDAALQDDPERPSHVIIALDERRRAKIHKHTLGNLLAWAPVFHDLRRVVRDSSLADLAVLCRRSVAERSDDPDVVHKLESMLEGVEDLNRLAPQTFLDVPGRNMITSNWRDNGYYGLQWGPALGGSLKALRAPSVGVCHGFHIVLPDRPEKPGIEMIVGVENSAIDRLMKHPVWTKYAEAPKRI</sequence>
<dbReference type="EMBL" id="JAQQWI010000011">
    <property type="protein sequence ID" value="KAK8017133.1"/>
    <property type="molecule type" value="Genomic_DNA"/>
</dbReference>
<dbReference type="Pfam" id="PF22664">
    <property type="entry name" value="TRI-like_N"/>
    <property type="match status" value="1"/>
</dbReference>
<proteinExistence type="predicted"/>
<name>A0ABR1RSD8_9PEZI</name>
<keyword evidence="1" id="KW-0808">Transferase</keyword>
<evidence type="ECO:0000313" key="3">
    <source>
        <dbReference type="EMBL" id="KAK8017133.1"/>
    </source>
</evidence>
<accession>A0ABR1RSD8</accession>